<feature type="domain" description="HAMP" evidence="12">
    <location>
        <begin position="156"/>
        <end position="208"/>
    </location>
</feature>
<dbReference type="InterPro" id="IPR005467">
    <property type="entry name" value="His_kinase_dom"/>
</dbReference>
<evidence type="ECO:0000256" key="9">
    <source>
        <dbReference type="ARBA" id="ARBA00022840"/>
    </source>
</evidence>
<evidence type="ECO:0000259" key="11">
    <source>
        <dbReference type="PROSITE" id="PS50109"/>
    </source>
</evidence>
<reference evidence="13 14" key="1">
    <citation type="submission" date="2019-03" db="EMBL/GenBank/DDBJ databases">
        <authorList>
            <person name="Nijsse B."/>
        </authorList>
    </citation>
    <scope>NUCLEOTIDE SEQUENCE [LARGE SCALE GENOMIC DNA]</scope>
    <source>
        <strain evidence="13">Desulfoluna butyratoxydans MSL71</strain>
    </source>
</reference>
<protein>
    <recommendedName>
        <fullName evidence="3">histidine kinase</fullName>
        <ecNumber evidence="3">2.7.13.3</ecNumber>
    </recommendedName>
</protein>
<evidence type="ECO:0000256" key="5">
    <source>
        <dbReference type="ARBA" id="ARBA00022553"/>
    </source>
</evidence>
<dbReference type="CDD" id="cd00082">
    <property type="entry name" value="HisKA"/>
    <property type="match status" value="1"/>
</dbReference>
<dbReference type="InterPro" id="IPR003661">
    <property type="entry name" value="HisK_dim/P_dom"/>
</dbReference>
<dbReference type="Pfam" id="PF00512">
    <property type="entry name" value="HisKA"/>
    <property type="match status" value="1"/>
</dbReference>
<proteinExistence type="predicted"/>
<dbReference type="PANTHER" id="PTHR44936:SF10">
    <property type="entry name" value="SENSOR PROTEIN RSTB"/>
    <property type="match status" value="1"/>
</dbReference>
<dbReference type="InterPro" id="IPR036890">
    <property type="entry name" value="HATPase_C_sf"/>
</dbReference>
<dbReference type="Pfam" id="PF02518">
    <property type="entry name" value="HATPase_c"/>
    <property type="match status" value="1"/>
</dbReference>
<dbReference type="Pfam" id="PF00672">
    <property type="entry name" value="HAMP"/>
    <property type="match status" value="1"/>
</dbReference>
<accession>A0A4U8YGE4</accession>
<evidence type="ECO:0000313" key="14">
    <source>
        <dbReference type="Proteomes" id="UP000507962"/>
    </source>
</evidence>
<keyword evidence="8 13" id="KW-0418">Kinase</keyword>
<dbReference type="InterPro" id="IPR036097">
    <property type="entry name" value="HisK_dim/P_sf"/>
</dbReference>
<evidence type="ECO:0000256" key="1">
    <source>
        <dbReference type="ARBA" id="ARBA00000085"/>
    </source>
</evidence>
<evidence type="ECO:0000259" key="12">
    <source>
        <dbReference type="PROSITE" id="PS50885"/>
    </source>
</evidence>
<dbReference type="Gene3D" id="1.10.287.130">
    <property type="match status" value="1"/>
</dbReference>
<keyword evidence="5" id="KW-0597">Phosphoprotein</keyword>
<dbReference type="PANTHER" id="PTHR44936">
    <property type="entry name" value="SENSOR PROTEIN CREC"/>
    <property type="match status" value="1"/>
</dbReference>
<evidence type="ECO:0000256" key="2">
    <source>
        <dbReference type="ARBA" id="ARBA00004651"/>
    </source>
</evidence>
<dbReference type="InterPro" id="IPR004358">
    <property type="entry name" value="Sig_transdc_His_kin-like_C"/>
</dbReference>
<dbReference type="GO" id="GO:0005524">
    <property type="term" value="F:ATP binding"/>
    <property type="evidence" value="ECO:0007669"/>
    <property type="project" value="UniProtKB-KW"/>
</dbReference>
<dbReference type="GO" id="GO:0000155">
    <property type="term" value="F:phosphorelay sensor kinase activity"/>
    <property type="evidence" value="ECO:0007669"/>
    <property type="project" value="InterPro"/>
</dbReference>
<keyword evidence="4" id="KW-1003">Cell membrane</keyword>
<evidence type="ECO:0000256" key="10">
    <source>
        <dbReference type="SAM" id="Phobius"/>
    </source>
</evidence>
<evidence type="ECO:0000256" key="8">
    <source>
        <dbReference type="ARBA" id="ARBA00022777"/>
    </source>
</evidence>
<dbReference type="InterPro" id="IPR003594">
    <property type="entry name" value="HATPase_dom"/>
</dbReference>
<dbReference type="PROSITE" id="PS50109">
    <property type="entry name" value="HIS_KIN"/>
    <property type="match status" value="1"/>
</dbReference>
<dbReference type="RefSeq" id="WP_180136747.1">
    <property type="nucleotide sequence ID" value="NZ_CAADHO010000001.1"/>
</dbReference>
<dbReference type="Proteomes" id="UP000507962">
    <property type="component" value="Unassembled WGS sequence"/>
</dbReference>
<comment type="catalytic activity">
    <reaction evidence="1">
        <text>ATP + protein L-histidine = ADP + protein N-phospho-L-histidine.</text>
        <dbReference type="EC" id="2.7.13.3"/>
    </reaction>
</comment>
<evidence type="ECO:0000313" key="13">
    <source>
        <dbReference type="EMBL" id="VFQ42501.1"/>
    </source>
</evidence>
<name>A0A4U8YGE4_9BACT</name>
<keyword evidence="9" id="KW-0067">ATP-binding</keyword>
<keyword evidence="10" id="KW-0472">Membrane</keyword>
<keyword evidence="6" id="KW-0808">Transferase</keyword>
<dbReference type="PROSITE" id="PS50885">
    <property type="entry name" value="HAMP"/>
    <property type="match status" value="1"/>
</dbReference>
<evidence type="ECO:0000256" key="4">
    <source>
        <dbReference type="ARBA" id="ARBA00022475"/>
    </source>
</evidence>
<dbReference type="AlphaFoldDB" id="A0A4U8YGE4"/>
<keyword evidence="14" id="KW-1185">Reference proteome</keyword>
<dbReference type="InterPro" id="IPR003660">
    <property type="entry name" value="HAMP_dom"/>
</dbReference>
<dbReference type="SMART" id="SM00387">
    <property type="entry name" value="HATPase_c"/>
    <property type="match status" value="1"/>
</dbReference>
<gene>
    <name evidence="13" type="ORF">MSL71_1220</name>
</gene>
<comment type="subcellular location">
    <subcellularLocation>
        <location evidence="2">Cell membrane</location>
        <topology evidence="2">Multi-pass membrane protein</topology>
    </subcellularLocation>
</comment>
<evidence type="ECO:0000256" key="3">
    <source>
        <dbReference type="ARBA" id="ARBA00012438"/>
    </source>
</evidence>
<dbReference type="InterPro" id="IPR050980">
    <property type="entry name" value="2C_sensor_his_kinase"/>
</dbReference>
<dbReference type="GO" id="GO:0005886">
    <property type="term" value="C:plasma membrane"/>
    <property type="evidence" value="ECO:0007669"/>
    <property type="project" value="UniProtKB-SubCell"/>
</dbReference>
<feature type="domain" description="Histidine kinase" evidence="11">
    <location>
        <begin position="216"/>
        <end position="427"/>
    </location>
</feature>
<dbReference type="SMART" id="SM00388">
    <property type="entry name" value="HisKA"/>
    <property type="match status" value="1"/>
</dbReference>
<keyword evidence="7" id="KW-0547">Nucleotide-binding</keyword>
<dbReference type="EC" id="2.7.13.3" evidence="3"/>
<dbReference type="CDD" id="cd06225">
    <property type="entry name" value="HAMP"/>
    <property type="match status" value="1"/>
</dbReference>
<organism evidence="13 14">
    <name type="scientific">Desulfoluna butyratoxydans</name>
    <dbReference type="NCBI Taxonomy" id="231438"/>
    <lineage>
        <taxon>Bacteria</taxon>
        <taxon>Pseudomonadati</taxon>
        <taxon>Thermodesulfobacteriota</taxon>
        <taxon>Desulfobacteria</taxon>
        <taxon>Desulfobacterales</taxon>
        <taxon>Desulfolunaceae</taxon>
        <taxon>Desulfoluna</taxon>
    </lineage>
</organism>
<dbReference type="SUPFAM" id="SSF55874">
    <property type="entry name" value="ATPase domain of HSP90 chaperone/DNA topoisomerase II/histidine kinase"/>
    <property type="match status" value="1"/>
</dbReference>
<dbReference type="SMART" id="SM00304">
    <property type="entry name" value="HAMP"/>
    <property type="match status" value="1"/>
</dbReference>
<dbReference type="Gene3D" id="6.10.340.10">
    <property type="match status" value="1"/>
</dbReference>
<dbReference type="SUPFAM" id="SSF47384">
    <property type="entry name" value="Homodimeric domain of signal transducing histidine kinase"/>
    <property type="match status" value="1"/>
</dbReference>
<dbReference type="EMBL" id="CAADHO010000001">
    <property type="protein sequence ID" value="VFQ42501.1"/>
    <property type="molecule type" value="Genomic_DNA"/>
</dbReference>
<evidence type="ECO:0000256" key="6">
    <source>
        <dbReference type="ARBA" id="ARBA00022679"/>
    </source>
</evidence>
<keyword evidence="10" id="KW-0812">Transmembrane</keyword>
<dbReference type="PRINTS" id="PR00344">
    <property type="entry name" value="BCTRLSENSOR"/>
</dbReference>
<dbReference type="Gene3D" id="3.30.565.10">
    <property type="entry name" value="Histidine kinase-like ATPase, C-terminal domain"/>
    <property type="match status" value="1"/>
</dbReference>
<sequence length="437" mass="49069">MKRIFFTIYALIVCSLLAIALGLTPIADHLMKGAEVEEERSEFRGIFSLIVADLISMPESSWQGFLNDLNQSFDYPITVERNKTVRLPETYRGAYDEGQIVPGNEDVEILVQKIPGSHYSLCMGPLPEPENIRIIESLMVVVAFVILAIPVFVWSLFLWRDLSRLEEAARSFGRGDFSSRARASRFSSLAHLKLTFNAMADRIEKLIASHKELTNAVSHELRTPLSRIRFGMEMVKTGRTHEEQSRYFSGIERDVGEIETLVEEMLTYARFDRDPGRVETEAHDMVAWLRYLVACEEANDKVRLDLAAPEAPLESWFDPQYMAWAVRNLIRNAMGHAASRVSVSVVNTDRMVRILVDDDGPGIAEANRVRIFEPFARLDNSRNRKSGGYGLGLSIVKRIAVAHKGTVTVDDSPLGGARFTLSWPGTPPETASPVQPL</sequence>
<evidence type="ECO:0000256" key="7">
    <source>
        <dbReference type="ARBA" id="ARBA00022741"/>
    </source>
</evidence>
<keyword evidence="10" id="KW-1133">Transmembrane helix</keyword>
<feature type="transmembrane region" description="Helical" evidence="10">
    <location>
        <begin position="138"/>
        <end position="159"/>
    </location>
</feature>